<dbReference type="FunFam" id="2.60.40.1120:FF:000003">
    <property type="entry name" value="Outer membrane protein Omp121"/>
    <property type="match status" value="1"/>
</dbReference>
<proteinExistence type="predicted"/>
<dbReference type="Proteomes" id="UP000288079">
    <property type="component" value="Unassembled WGS sequence"/>
</dbReference>
<gene>
    <name evidence="1" type="ORF">KGMB02408_22430</name>
</gene>
<protein>
    <recommendedName>
        <fullName evidence="3">Collagen-binding protein</fullName>
    </recommendedName>
</protein>
<dbReference type="InterPro" id="IPR025533">
    <property type="entry name" value="DUF4419"/>
</dbReference>
<reference evidence="1 2" key="1">
    <citation type="submission" date="2018-10" db="EMBL/GenBank/DDBJ databases">
        <title>Draft Genome Sequence of Bacteroides sp. KCTC 15687.</title>
        <authorList>
            <person name="Yu S.Y."/>
            <person name="Kim J.S."/>
            <person name="Oh B.S."/>
            <person name="Park S.H."/>
            <person name="Kang S.W."/>
            <person name="Park J.E."/>
            <person name="Choi S.H."/>
            <person name="Han K.I."/>
            <person name="Lee K.C."/>
            <person name="Eom M.K."/>
            <person name="Suh M.K."/>
            <person name="Lee D.H."/>
            <person name="Yoon H."/>
            <person name="Kim B."/>
            <person name="Yang S.J."/>
            <person name="Lee J.S."/>
            <person name="Lee J.H."/>
        </authorList>
    </citation>
    <scope>NUCLEOTIDE SEQUENCE [LARGE SCALE GENOMIC DNA]</scope>
    <source>
        <strain evidence="1 2">KCTC 15687</strain>
    </source>
</reference>
<keyword evidence="2" id="KW-1185">Reference proteome</keyword>
<dbReference type="Pfam" id="PF14388">
    <property type="entry name" value="DUF4419"/>
    <property type="match status" value="1"/>
</dbReference>
<dbReference type="Gene3D" id="2.60.40.1120">
    <property type="entry name" value="Carboxypeptidase-like, regulatory domain"/>
    <property type="match status" value="1"/>
</dbReference>
<dbReference type="EMBL" id="BHWB01000005">
    <property type="protein sequence ID" value="GCB35298.1"/>
    <property type="molecule type" value="Genomic_DNA"/>
</dbReference>
<evidence type="ECO:0008006" key="3">
    <source>
        <dbReference type="Google" id="ProtNLM"/>
    </source>
</evidence>
<name>A0A401LUQ0_9BACE</name>
<dbReference type="SUPFAM" id="SSF49464">
    <property type="entry name" value="Carboxypeptidase regulatory domain-like"/>
    <property type="match status" value="1"/>
</dbReference>
<dbReference type="AlphaFoldDB" id="A0A401LUQ0"/>
<accession>A0A401LUQ0</accession>
<evidence type="ECO:0000313" key="1">
    <source>
        <dbReference type="EMBL" id="GCB35298.1"/>
    </source>
</evidence>
<dbReference type="PANTHER" id="PTHR31252">
    <property type="entry name" value="DUF4419 DOMAIN-CONTAINING PROTEIN"/>
    <property type="match status" value="1"/>
</dbReference>
<dbReference type="PANTHER" id="PTHR31252:SF11">
    <property type="entry name" value="DUF4419 DOMAIN-CONTAINING PROTEIN"/>
    <property type="match status" value="1"/>
</dbReference>
<evidence type="ECO:0000313" key="2">
    <source>
        <dbReference type="Proteomes" id="UP000288079"/>
    </source>
</evidence>
<comment type="caution">
    <text evidence="1">The sequence shown here is derived from an EMBL/GenBank/DDBJ whole genome shotgun (WGS) entry which is preliminary data.</text>
</comment>
<sequence>MAVISLGEVSAQLIEVKGTVVDNKNNPLIGCNITVKGTKDGTITDIKGAYSIQVAKGGILCFSYIGYETVEVIVKSEKINVMMEESAKDVWEEVVVGGTAAQKKITVTDAQKGITFKVEELSKPEKILKTKSYEEIYPSLILSDTGFTPFDVKEKNINIPYNILAKSKAPDYLVTYDYNSFFYGMYEAYSDHRPFILSPDMIWLLISQGFTRHVKANPESMRKFFVDFDGKLSLVVESYKPLNDPTLAWEEIFPRFTDQIGQHTGDELVELLSCNFSTTTSVEKIASEITIMEAVKPYFEFIILYAGCGIPEITLEGTPEDWEKVLNKTQRLEKYNLKWWISELEPLLQEFVKASKGDINKEFWQNMFKYHSQKKYGAPNIIDGWIVKFFPYDKDDKRNDLKQLEGGKNLPNEIVKVDVKYIEAGNDSIIETELEFWSGFIGLEQNTENFALRPQIGWMVRKKDINDSGLEKKLRLDAQKDNSGFYNGISLKVKEFPLILLKLDNIKNLQLQFKDKIDIPDELSKVKIGKLDLSGKITQEGIERIKKLFPTTIIRINDTIVQGKLSW</sequence>
<dbReference type="Pfam" id="PF13715">
    <property type="entry name" value="CarbopepD_reg_2"/>
    <property type="match status" value="1"/>
</dbReference>
<organism evidence="1 2">
    <name type="scientific">Bacteroides faecalis</name>
    <dbReference type="NCBI Taxonomy" id="2447885"/>
    <lineage>
        <taxon>Bacteria</taxon>
        <taxon>Pseudomonadati</taxon>
        <taxon>Bacteroidota</taxon>
        <taxon>Bacteroidia</taxon>
        <taxon>Bacteroidales</taxon>
        <taxon>Bacteroidaceae</taxon>
        <taxon>Bacteroides</taxon>
    </lineage>
</organism>
<dbReference type="InterPro" id="IPR008969">
    <property type="entry name" value="CarboxyPept-like_regulatory"/>
</dbReference>